<sequence length="516" mass="58270">MMMVVTLLFSSCDSGFEDMNQNPYAYNEPVIGSLFSYAVVKTAGDGDGNTLYPNDKLSGAFMQYFASLNPWQWTGDKYLYKNEYNKGLFETAYNVELKEIQQMLNLLQDDPEMSNQYNIARIWRVYILHRVTDMYGDVPYFEAGTGYIDGTYKPTYDAQSTIYADMLKELEEASLALDAGKSSFGSADYIYAGNTDQWKKFAHSLMLRLGMRLTKVDVAMAETWAKKALDAGVFESNADLAKLDHTDGTSNNFYWSGRELRGGEGVPPSAEGRGYGKMSKTFVDHLKNTNDPRLPFYITLWPGNADPTNLPTSTIPEDQRGLPNGYDNSTIKEIIPDWTDDMLPQISEINLNTIANNATPSIFISFVEMELLKAEAALRGWITGDPQSFYESAVRASMDMQDIYPGGMSVSEGEKDQYFLDNPYNAGSFDEQMEQIHTQFWASLFMNNIEVYANWRRTGFPVLVPTNYPGNETGGLIPRRLRYPESEANLNPEAYKAAVQAQGPDLFTTRIWWDSE</sequence>
<dbReference type="InterPro" id="IPR011990">
    <property type="entry name" value="TPR-like_helical_dom_sf"/>
</dbReference>
<dbReference type="Pfam" id="PF12771">
    <property type="entry name" value="SusD-like_2"/>
    <property type="match status" value="1"/>
</dbReference>
<evidence type="ECO:0000313" key="2">
    <source>
        <dbReference type="Proteomes" id="UP000429785"/>
    </source>
</evidence>
<dbReference type="Gene3D" id="1.25.40.390">
    <property type="match status" value="1"/>
</dbReference>
<reference evidence="1 2" key="1">
    <citation type="submission" date="2019-10" db="EMBL/GenBank/DDBJ databases">
        <title>Muricauda olearia CL-SS4 JCM15563 genome.</title>
        <authorList>
            <person name="Liu L."/>
        </authorList>
    </citation>
    <scope>NUCLEOTIDE SEQUENCE [LARGE SCALE GENOMIC DNA]</scope>
    <source>
        <strain evidence="1 2">CL-SS4</strain>
    </source>
</reference>
<dbReference type="SUPFAM" id="SSF48452">
    <property type="entry name" value="TPR-like"/>
    <property type="match status" value="1"/>
</dbReference>
<dbReference type="InterPro" id="IPR041662">
    <property type="entry name" value="SusD-like_2"/>
</dbReference>
<gene>
    <name evidence="1" type="ORF">F8C76_01745</name>
</gene>
<dbReference type="EMBL" id="WELG01000001">
    <property type="protein sequence ID" value="KAB7530256.1"/>
    <property type="molecule type" value="Genomic_DNA"/>
</dbReference>
<organism evidence="1 2">
    <name type="scientific">Flagellimonas olearia</name>
    <dbReference type="NCBI Taxonomy" id="552546"/>
    <lineage>
        <taxon>Bacteria</taxon>
        <taxon>Pseudomonadati</taxon>
        <taxon>Bacteroidota</taxon>
        <taxon>Flavobacteriia</taxon>
        <taxon>Flavobacteriales</taxon>
        <taxon>Flavobacteriaceae</taxon>
        <taxon>Flagellimonas</taxon>
    </lineage>
</organism>
<proteinExistence type="predicted"/>
<name>A0A6I1DXK7_9FLAO</name>
<dbReference type="OrthoDB" id="725917at2"/>
<comment type="caution">
    <text evidence="1">The sequence shown here is derived from an EMBL/GenBank/DDBJ whole genome shotgun (WGS) entry which is preliminary data.</text>
</comment>
<dbReference type="Proteomes" id="UP000429785">
    <property type="component" value="Unassembled WGS sequence"/>
</dbReference>
<accession>A0A6I1DXK7</accession>
<dbReference type="AlphaFoldDB" id="A0A6I1DXK7"/>
<keyword evidence="1" id="KW-0449">Lipoprotein</keyword>
<dbReference type="RefSeq" id="WP_152131438.1">
    <property type="nucleotide sequence ID" value="NZ_WELG01000001.1"/>
</dbReference>
<protein>
    <submittedName>
        <fullName evidence="1">SusD/RagB family nutrient-binding outer membrane lipoprotein</fullName>
    </submittedName>
</protein>
<evidence type="ECO:0000313" key="1">
    <source>
        <dbReference type="EMBL" id="KAB7530256.1"/>
    </source>
</evidence>